<feature type="region of interest" description="Disordered" evidence="2">
    <location>
        <begin position="378"/>
        <end position="412"/>
    </location>
</feature>
<dbReference type="AlphaFoldDB" id="A0A9W7EDK0"/>
<comment type="caution">
    <text evidence="3">The sequence shown here is derived from an EMBL/GenBank/DDBJ whole genome shotgun (WGS) entry which is preliminary data.</text>
</comment>
<sequence length="422" mass="47950">MIPSYIRDLERVQAEAYERLRAQVENRGVLDPATPRGTALSMCLLLTEHVLETDEGKRDVEWHASLLRSCADLLNPVHSSAKLKGTETEASLLNFRLEVLCSKQLDVVKEQRKEDDRLRAAEEEIKEIQKVFEEKKRKNLAKAGKKPYRKATIAKVPKRKTTRGSRARKQIDETDSDSDEEFNPIYVDNSDSDKEDKTGLKGGNPDDGAGGTDGRKKTPPWKKDDDSDDDDSLDTYFSHLGCWLSELDLPHPVPACGRGLSNPATTAQKVVKKDVWDRRALSKKKQQEKEMMIAKKKQAKFNFGNNNKKDKKANKRQDSGITDFFEKKVSVLKKDKDEIEEDREYYKHDRATEYTVFIEHQKDEIAVLKQKLREAEEKLGQTESRGGEITATPSKQVLNKQKPQENPGFNGFAIMRVGGGED</sequence>
<name>A0A9W7EDK0_9STRA</name>
<feature type="compositionally biased region" description="Basic and acidic residues" evidence="2">
    <location>
        <begin position="213"/>
        <end position="225"/>
    </location>
</feature>
<feature type="region of interest" description="Disordered" evidence="2">
    <location>
        <begin position="293"/>
        <end position="319"/>
    </location>
</feature>
<organism evidence="3 4">
    <name type="scientific">Triparma laevis f. inornata</name>
    <dbReference type="NCBI Taxonomy" id="1714386"/>
    <lineage>
        <taxon>Eukaryota</taxon>
        <taxon>Sar</taxon>
        <taxon>Stramenopiles</taxon>
        <taxon>Ochrophyta</taxon>
        <taxon>Bolidophyceae</taxon>
        <taxon>Parmales</taxon>
        <taxon>Triparmaceae</taxon>
        <taxon>Triparma</taxon>
    </lineage>
</organism>
<evidence type="ECO:0000256" key="1">
    <source>
        <dbReference type="SAM" id="Coils"/>
    </source>
</evidence>
<evidence type="ECO:0000256" key="2">
    <source>
        <dbReference type="SAM" id="MobiDB-lite"/>
    </source>
</evidence>
<dbReference type="Proteomes" id="UP001162640">
    <property type="component" value="Unassembled WGS sequence"/>
</dbReference>
<feature type="compositionally biased region" description="Acidic residues" evidence="2">
    <location>
        <begin position="173"/>
        <end position="182"/>
    </location>
</feature>
<proteinExistence type="predicted"/>
<feature type="coiled-coil region" evidence="1">
    <location>
        <begin position="111"/>
        <end position="138"/>
    </location>
</feature>
<feature type="compositionally biased region" description="Basic residues" evidence="2">
    <location>
        <begin position="156"/>
        <end position="168"/>
    </location>
</feature>
<accession>A0A9W7EDK0</accession>
<evidence type="ECO:0000313" key="3">
    <source>
        <dbReference type="EMBL" id="GMH74823.1"/>
    </source>
</evidence>
<feature type="compositionally biased region" description="Polar residues" evidence="2">
    <location>
        <begin position="391"/>
        <end position="401"/>
    </location>
</feature>
<keyword evidence="1" id="KW-0175">Coiled coil</keyword>
<dbReference type="EMBL" id="BLQM01000199">
    <property type="protein sequence ID" value="GMH74823.1"/>
    <property type="molecule type" value="Genomic_DNA"/>
</dbReference>
<reference evidence="4" key="1">
    <citation type="journal article" date="2023" name="Commun. Biol.">
        <title>Genome analysis of Parmales, the sister group of diatoms, reveals the evolutionary specialization of diatoms from phago-mixotrophs to photoautotrophs.</title>
        <authorList>
            <person name="Ban H."/>
            <person name="Sato S."/>
            <person name="Yoshikawa S."/>
            <person name="Yamada K."/>
            <person name="Nakamura Y."/>
            <person name="Ichinomiya M."/>
            <person name="Sato N."/>
            <person name="Blanc-Mathieu R."/>
            <person name="Endo H."/>
            <person name="Kuwata A."/>
            <person name="Ogata H."/>
        </authorList>
    </citation>
    <scope>NUCLEOTIDE SEQUENCE [LARGE SCALE GENOMIC DNA]</scope>
</reference>
<gene>
    <name evidence="3" type="ORF">TL16_g06566</name>
</gene>
<protein>
    <submittedName>
        <fullName evidence="3">Uncharacterized protein</fullName>
    </submittedName>
</protein>
<feature type="compositionally biased region" description="Basic residues" evidence="2">
    <location>
        <begin position="139"/>
        <end position="149"/>
    </location>
</feature>
<feature type="region of interest" description="Disordered" evidence="2">
    <location>
        <begin position="139"/>
        <end position="230"/>
    </location>
</feature>
<evidence type="ECO:0000313" key="4">
    <source>
        <dbReference type="Proteomes" id="UP001162640"/>
    </source>
</evidence>